<dbReference type="RefSeq" id="WP_194258196.1">
    <property type="nucleotide sequence ID" value="NZ_JABCQN010000008.1"/>
</dbReference>
<accession>A0A9Q2FMY2</accession>
<gene>
    <name evidence="2" type="ORF">HKD32_13195</name>
</gene>
<organism evidence="2 3">
    <name type="scientific">Gluconobacter japonicus</name>
    <dbReference type="NCBI Taxonomy" id="376620"/>
    <lineage>
        <taxon>Bacteria</taxon>
        <taxon>Pseudomonadati</taxon>
        <taxon>Pseudomonadota</taxon>
        <taxon>Alphaproteobacteria</taxon>
        <taxon>Acetobacterales</taxon>
        <taxon>Acetobacteraceae</taxon>
        <taxon>Gluconobacter</taxon>
    </lineage>
</organism>
<reference evidence="2" key="1">
    <citation type="submission" date="2020-04" db="EMBL/GenBank/DDBJ databases">
        <authorList>
            <person name="Sombolestani A."/>
        </authorList>
    </citation>
    <scope>NUCLEOTIDE SEQUENCE</scope>
    <source>
        <strain evidence="2">R71697</strain>
    </source>
</reference>
<dbReference type="EMBL" id="JABCQN010000008">
    <property type="protein sequence ID" value="MBF0871794.1"/>
    <property type="molecule type" value="Genomic_DNA"/>
</dbReference>
<proteinExistence type="predicted"/>
<feature type="coiled-coil region" evidence="1">
    <location>
        <begin position="45"/>
        <end position="79"/>
    </location>
</feature>
<sequence>MAESEGMGALAGYMLGRASVQQDQFIENWSSRLRRRPGPTYEQLTHELLAQRDALNSTLANLQEKLHQASLRERALETELSQVRSDYAGQLSLTKQWKDFGDKSEANYDELKAWAEKAEVSLKQYRALYGPLPDAPKSSS</sequence>
<keyword evidence="1" id="KW-0175">Coiled coil</keyword>
<evidence type="ECO:0000313" key="2">
    <source>
        <dbReference type="EMBL" id="MBF0871794.1"/>
    </source>
</evidence>
<name>A0A9Q2FMY2_GLUJA</name>
<comment type="caution">
    <text evidence="2">The sequence shown here is derived from an EMBL/GenBank/DDBJ whole genome shotgun (WGS) entry which is preliminary data.</text>
</comment>
<dbReference type="AlphaFoldDB" id="A0A9Q2FMY2"/>
<evidence type="ECO:0000313" key="3">
    <source>
        <dbReference type="Proteomes" id="UP000661006"/>
    </source>
</evidence>
<dbReference type="Proteomes" id="UP000661006">
    <property type="component" value="Unassembled WGS sequence"/>
</dbReference>
<reference evidence="2" key="2">
    <citation type="submission" date="2020-11" db="EMBL/GenBank/DDBJ databases">
        <title>Description of novel Gluconobacter species.</title>
        <authorList>
            <person name="Cleenwerck I."/>
            <person name="Cnockaert M."/>
            <person name="Borremans W."/>
            <person name="Wieme A.D."/>
            <person name="De Vuyst L."/>
            <person name="Vandamme P."/>
        </authorList>
    </citation>
    <scope>NUCLEOTIDE SEQUENCE</scope>
    <source>
        <strain evidence="2">R71697</strain>
    </source>
</reference>
<protein>
    <submittedName>
        <fullName evidence="2">Uncharacterized protein</fullName>
    </submittedName>
</protein>
<evidence type="ECO:0000256" key="1">
    <source>
        <dbReference type="SAM" id="Coils"/>
    </source>
</evidence>
<dbReference type="GeneID" id="81475655"/>